<reference evidence="4 5" key="1">
    <citation type="submission" date="2021-05" db="EMBL/GenBank/DDBJ databases">
        <title>Comparative genomic studies on the polysaccharide-degrading batcterial strains of the Flammeovirga genus.</title>
        <authorList>
            <person name="Zewei F."/>
            <person name="Zheng Z."/>
            <person name="Yu L."/>
            <person name="Ruyue G."/>
            <person name="Yanhong M."/>
            <person name="Yuanyuan C."/>
            <person name="Jingyan G."/>
            <person name="Wenjun H."/>
        </authorList>
    </citation>
    <scope>NUCLEOTIDE SEQUENCE [LARGE SCALE GENOMIC DNA]</scope>
    <source>
        <strain evidence="4 5">YS10</strain>
    </source>
</reference>
<dbReference type="PANTHER" id="PTHR30344">
    <property type="entry name" value="6-PHOSPHOGLUCONOLACTONASE-RELATED"/>
    <property type="match status" value="1"/>
</dbReference>
<dbReference type="RefSeq" id="WP_144072628.1">
    <property type="nucleotide sequence ID" value="NZ_CP076128.1"/>
</dbReference>
<protein>
    <submittedName>
        <fullName evidence="4">Lactonase family protein</fullName>
    </submittedName>
</protein>
<dbReference type="Proteomes" id="UP000682802">
    <property type="component" value="Chromosome 1"/>
</dbReference>
<evidence type="ECO:0000256" key="2">
    <source>
        <dbReference type="ARBA" id="ARBA00022526"/>
    </source>
</evidence>
<name>A0ABX8GYR3_9BACT</name>
<dbReference type="InterPro" id="IPR050282">
    <property type="entry name" value="Cycloisomerase_2"/>
</dbReference>
<dbReference type="InterPro" id="IPR011048">
    <property type="entry name" value="Haem_d1_sf"/>
</dbReference>
<evidence type="ECO:0000256" key="3">
    <source>
        <dbReference type="SAM" id="SignalP"/>
    </source>
</evidence>
<keyword evidence="2" id="KW-0313">Glucose metabolism</keyword>
<feature type="chain" id="PRO_5047034892" evidence="3">
    <location>
        <begin position="20"/>
        <end position="365"/>
    </location>
</feature>
<accession>A0ABX8GYR3</accession>
<keyword evidence="3" id="KW-0732">Signal</keyword>
<dbReference type="InterPro" id="IPR015943">
    <property type="entry name" value="WD40/YVTN_repeat-like_dom_sf"/>
</dbReference>
<dbReference type="Gene3D" id="2.130.10.10">
    <property type="entry name" value="YVTN repeat-like/Quinoprotein amine dehydrogenase"/>
    <property type="match status" value="1"/>
</dbReference>
<dbReference type="SUPFAM" id="SSF51004">
    <property type="entry name" value="C-terminal (heme d1) domain of cytochrome cd1-nitrite reductase"/>
    <property type="match status" value="1"/>
</dbReference>
<proteinExistence type="inferred from homology"/>
<gene>
    <name evidence="4" type="ORF">KM029_07190</name>
</gene>
<dbReference type="Pfam" id="PF10282">
    <property type="entry name" value="Lactonase"/>
    <property type="match status" value="1"/>
</dbReference>
<dbReference type="PANTHER" id="PTHR30344:SF1">
    <property type="entry name" value="6-PHOSPHOGLUCONOLACTONASE"/>
    <property type="match status" value="1"/>
</dbReference>
<feature type="signal peptide" evidence="3">
    <location>
        <begin position="1"/>
        <end position="19"/>
    </location>
</feature>
<keyword evidence="2" id="KW-0119">Carbohydrate metabolism</keyword>
<evidence type="ECO:0000313" key="4">
    <source>
        <dbReference type="EMBL" id="QWG08715.1"/>
    </source>
</evidence>
<evidence type="ECO:0000313" key="5">
    <source>
        <dbReference type="Proteomes" id="UP000682802"/>
    </source>
</evidence>
<evidence type="ECO:0000256" key="1">
    <source>
        <dbReference type="ARBA" id="ARBA00005564"/>
    </source>
</evidence>
<comment type="similarity">
    <text evidence="1">Belongs to the cycloisomerase 2 family.</text>
</comment>
<dbReference type="EMBL" id="CP076128">
    <property type="protein sequence ID" value="QWG08715.1"/>
    <property type="molecule type" value="Genomic_DNA"/>
</dbReference>
<keyword evidence="5" id="KW-1185">Reference proteome</keyword>
<organism evidence="4 5">
    <name type="scientific">Flammeovirga kamogawensis</name>
    <dbReference type="NCBI Taxonomy" id="373891"/>
    <lineage>
        <taxon>Bacteria</taxon>
        <taxon>Pseudomonadati</taxon>
        <taxon>Bacteroidota</taxon>
        <taxon>Cytophagia</taxon>
        <taxon>Cytophagales</taxon>
        <taxon>Flammeovirgaceae</taxon>
        <taxon>Flammeovirga</taxon>
    </lineage>
</organism>
<dbReference type="InterPro" id="IPR019405">
    <property type="entry name" value="Lactonase_7-beta_prop"/>
</dbReference>
<sequence length="365" mass="40182">MKYIILTLLSFLFTMVVNAQDFYVGTYTKTTSEGIYHLNLDAKKGTVSLINLAAKSEEPSYVAFSKDHKYVVAVNETSDPKAKNKDGEVSLFTVDKSTGNLTFVNKVPSGGAHPCYVSLDENNTVFVANYSGGNVGVFQIKDGLLEPHHQVIQYEGNGPNKQRQEAAHAHFAHFDAKQKEVFTVDLGTDKVHIYGVEDGKLSEKTTVEVAKGSGPRHVNFSNDKKVMYVLNELTCTISIFNQVTEDAYAMAGEISTLPKSFEGKNTCAAIKVSKDGKYLYASNRGHNSIAMYKIEKGSGLLTNIGFAKVHGDSPRDFSFSPKEDFIVVANQVSNNVVVLKRDRKTGMLTYSSELEVPQPVNIVFF</sequence>